<evidence type="ECO:0000313" key="4">
    <source>
        <dbReference type="EMBL" id="EXK27744.1"/>
    </source>
</evidence>
<dbReference type="InterPro" id="IPR021858">
    <property type="entry name" value="Fun_TF"/>
</dbReference>
<dbReference type="HOGENOM" id="CLU_027627_0_0_1"/>
<proteinExistence type="predicted"/>
<dbReference type="Pfam" id="PF11951">
    <property type="entry name" value="Fungal_trans_2"/>
    <property type="match status" value="1"/>
</dbReference>
<evidence type="ECO:0000256" key="3">
    <source>
        <dbReference type="SAM" id="MobiDB-lite"/>
    </source>
</evidence>
<feature type="compositionally biased region" description="Basic and acidic residues" evidence="3">
    <location>
        <begin position="32"/>
        <end position="42"/>
    </location>
</feature>
<reference evidence="4" key="1">
    <citation type="submission" date="2012-04" db="EMBL/GenBank/DDBJ databases">
        <title>The Genome Sequence of Fusarium oxysporum melonis.</title>
        <authorList>
            <consortium name="The Broad Institute Genome Sequencing Platform"/>
            <person name="Ma L.-J."/>
            <person name="Gale L.R."/>
            <person name="Schwartz D.C."/>
            <person name="Zhou S."/>
            <person name="Corby-Kistler H."/>
            <person name="Young S.K."/>
            <person name="Zeng Q."/>
            <person name="Gargeya S."/>
            <person name="Fitzgerald M."/>
            <person name="Haas B."/>
            <person name="Abouelleil A."/>
            <person name="Alvarado L."/>
            <person name="Arachchi H.M."/>
            <person name="Berlin A."/>
            <person name="Brown A."/>
            <person name="Chapman S.B."/>
            <person name="Chen Z."/>
            <person name="Dunbar C."/>
            <person name="Freedman E."/>
            <person name="Gearin G."/>
            <person name="Goldberg J."/>
            <person name="Griggs A."/>
            <person name="Gujja S."/>
            <person name="Heiman D."/>
            <person name="Howarth C."/>
            <person name="Larson L."/>
            <person name="Lui A."/>
            <person name="MacDonald P.J.P."/>
            <person name="Montmayeur A."/>
            <person name="Murphy C."/>
            <person name="Neiman D."/>
            <person name="Pearson M."/>
            <person name="Priest M."/>
            <person name="Roberts A."/>
            <person name="Saif S."/>
            <person name="Shea T."/>
            <person name="Shenoy N."/>
            <person name="Sisk P."/>
            <person name="Stolte C."/>
            <person name="Sykes S."/>
            <person name="Wortman J."/>
            <person name="Nusbaum C."/>
            <person name="Birren B."/>
        </authorList>
    </citation>
    <scope>NUCLEOTIDE SEQUENCE</scope>
    <source>
        <strain evidence="4">26406</strain>
    </source>
</reference>
<dbReference type="GO" id="GO:0005634">
    <property type="term" value="C:nucleus"/>
    <property type="evidence" value="ECO:0007669"/>
    <property type="project" value="UniProtKB-SubCell"/>
</dbReference>
<organism evidence="4">
    <name type="scientific">Fusarium oxysporum f. sp. melonis 26406</name>
    <dbReference type="NCBI Taxonomy" id="1089452"/>
    <lineage>
        <taxon>Eukaryota</taxon>
        <taxon>Fungi</taxon>
        <taxon>Dikarya</taxon>
        <taxon>Ascomycota</taxon>
        <taxon>Pezizomycotina</taxon>
        <taxon>Sordariomycetes</taxon>
        <taxon>Hypocreomycetidae</taxon>
        <taxon>Hypocreales</taxon>
        <taxon>Nectriaceae</taxon>
        <taxon>Fusarium</taxon>
        <taxon>Fusarium oxysporum species complex</taxon>
    </lineage>
</organism>
<feature type="compositionally biased region" description="Polar residues" evidence="3">
    <location>
        <begin position="97"/>
        <end position="112"/>
    </location>
</feature>
<sequence length="552" mass="61338">MHRNGQMVSKVMRTGPRRQNKAVKQQGPRSEVGQHESKRTADSDPAAISVDGNLIPSGESQLHLDDSPVGITDSAPFVMQHSTTSPSPSSVDRDLNDSLSPGSASAATSEMSNDAGISHQNNKSSTACNTEVSDLQNHLTVSFASSSAETEATVLPAHCGPEDFFVDDAISDSWLRLEDSNDEETSDIRITVESETANRILSRISGTPSVPSSIPDPFDDYLFCHYMQNLSLCLYPMRPDCNPYRDIYGDLAVRSHPLRNTILFASASHLVNLGRLPKFALQPYRKAMRVAFREGIAIETDLEGLAATALLSVVFDVIDTGLDTWSTRLLGCRRLLRNAMDKSNGTNGRFLQCMIVQYNWAATMSRTLLRDVVSQEMLDEIGTVIQVPGPDMEVESTQGARIQSLWWHNLPDHTMHLMFREVTDLAAQVHQMKASRNSVDDTLKLMAQAGELVRSLENWTPDVSMVDLEYTDSVEHFNAIWQLGLLCFIHHEIYTLDSIDPRIQKYVAMAIEPLRKLSWLQACLFPLFMLAVHAQTSESRSAIEDSLNLELL</sequence>
<evidence type="ECO:0000256" key="1">
    <source>
        <dbReference type="ARBA" id="ARBA00004123"/>
    </source>
</evidence>
<evidence type="ECO:0008006" key="5">
    <source>
        <dbReference type="Google" id="ProtNLM"/>
    </source>
</evidence>
<accession>W9Z7G9</accession>
<comment type="subcellular location">
    <subcellularLocation>
        <location evidence="1">Nucleus</location>
    </subcellularLocation>
</comment>
<dbReference type="PANTHER" id="PTHR37534:SF46">
    <property type="entry name" value="ZN(II)2CYS6 TRANSCRIPTION FACTOR (EUROFUNG)"/>
    <property type="match status" value="1"/>
</dbReference>
<feature type="region of interest" description="Disordered" evidence="3">
    <location>
        <begin position="1"/>
        <end position="128"/>
    </location>
</feature>
<dbReference type="PANTHER" id="PTHR37534">
    <property type="entry name" value="TRANSCRIPTIONAL ACTIVATOR PROTEIN UGA3"/>
    <property type="match status" value="1"/>
</dbReference>
<protein>
    <recommendedName>
        <fullName evidence="5">Transcription factor domain-containing protein</fullName>
    </recommendedName>
</protein>
<dbReference type="VEuPathDB" id="FungiDB:FOMG_15967"/>
<dbReference type="EMBL" id="JH659348">
    <property type="protein sequence ID" value="EXK27744.1"/>
    <property type="molecule type" value="Genomic_DNA"/>
</dbReference>
<dbReference type="Proteomes" id="UP000030703">
    <property type="component" value="Unassembled WGS sequence"/>
</dbReference>
<evidence type="ECO:0000256" key="2">
    <source>
        <dbReference type="ARBA" id="ARBA00023242"/>
    </source>
</evidence>
<keyword evidence="2" id="KW-0539">Nucleus</keyword>
<reference evidence="4" key="2">
    <citation type="submission" date="2012-05" db="EMBL/GenBank/DDBJ databases">
        <title>Annotation of the Genome Sequence of Fusarium oxysporum f. sp. melonis 26406.</title>
        <authorList>
            <consortium name="The Broad Institute Genomics Platform"/>
            <person name="Ma L.-J."/>
            <person name="Corby-Kistler H."/>
            <person name="Broz K."/>
            <person name="Gale L.R."/>
            <person name="Jonkers W."/>
            <person name="O'Donnell K."/>
            <person name="Ploetz R."/>
            <person name="Steinberg C."/>
            <person name="Schwartz D.C."/>
            <person name="VanEtten H."/>
            <person name="Zhou S."/>
            <person name="Young S.K."/>
            <person name="Zeng Q."/>
            <person name="Gargeya S."/>
            <person name="Fitzgerald M."/>
            <person name="Abouelleil A."/>
            <person name="Alvarado L."/>
            <person name="Chapman S.B."/>
            <person name="Gainer-Dewar J."/>
            <person name="Goldberg J."/>
            <person name="Griggs A."/>
            <person name="Gujja S."/>
            <person name="Hansen M."/>
            <person name="Howarth C."/>
            <person name="Imamovic A."/>
            <person name="Ireland A."/>
            <person name="Larimer J."/>
            <person name="McCowan C."/>
            <person name="Murphy C."/>
            <person name="Pearson M."/>
            <person name="Poon T.W."/>
            <person name="Priest M."/>
            <person name="Roberts A."/>
            <person name="Saif S."/>
            <person name="Shea T."/>
            <person name="Sykes S."/>
            <person name="Wortman J."/>
            <person name="Nusbaum C."/>
            <person name="Birren B."/>
        </authorList>
    </citation>
    <scope>NUCLEOTIDE SEQUENCE</scope>
    <source>
        <strain evidence="4">26406</strain>
    </source>
</reference>
<gene>
    <name evidence="4" type="ORF">FOMG_15967</name>
</gene>
<name>W9Z7G9_FUSOX</name>
<feature type="compositionally biased region" description="Polar residues" evidence="3">
    <location>
        <begin position="118"/>
        <end position="128"/>
    </location>
</feature>
<feature type="compositionally biased region" description="Polar residues" evidence="3">
    <location>
        <begin position="80"/>
        <end position="90"/>
    </location>
</feature>
<dbReference type="AlphaFoldDB" id="W9Z7G9"/>